<dbReference type="PANTHER" id="PTHR14206">
    <property type="entry name" value="BRAIN-SPECIFIC ANGIOGENESIS INHIBITOR 1-ASSOCIATED PROTEIN 2"/>
    <property type="match status" value="1"/>
</dbReference>
<dbReference type="Pfam" id="PF08397">
    <property type="entry name" value="IMD"/>
    <property type="match status" value="1"/>
</dbReference>
<dbReference type="EMBL" id="KZ507200">
    <property type="protein sequence ID" value="PKU37313.1"/>
    <property type="molecule type" value="Genomic_DNA"/>
</dbReference>
<evidence type="ECO:0000259" key="1">
    <source>
        <dbReference type="PROSITE" id="PS51338"/>
    </source>
</evidence>
<dbReference type="PANTHER" id="PTHR14206:SF4">
    <property type="entry name" value="BRAIN-SPECIFIC ANGIOGENESIS INHIBITOR 1-ASSOCIATED PROTEIN 2-LIKE PROTEIN 1"/>
    <property type="match status" value="1"/>
</dbReference>
<dbReference type="GO" id="GO:0030838">
    <property type="term" value="P:positive regulation of actin filament polymerization"/>
    <property type="evidence" value="ECO:0007669"/>
    <property type="project" value="TreeGrafter"/>
</dbReference>
<reference evidence="3" key="2">
    <citation type="submission" date="2017-12" db="EMBL/GenBank/DDBJ databases">
        <title>Genome sequence of the Bar-tailed Godwit (Limosa lapponica baueri).</title>
        <authorList>
            <person name="Lima N.C.B."/>
            <person name="Parody-Merino A.M."/>
            <person name="Battley P.F."/>
            <person name="Fidler A.E."/>
            <person name="Prosdocimi F."/>
        </authorList>
    </citation>
    <scope>NUCLEOTIDE SEQUENCE [LARGE SCALE GENOMIC DNA]</scope>
</reference>
<dbReference type="GO" id="GO:0005654">
    <property type="term" value="C:nucleoplasm"/>
    <property type="evidence" value="ECO:0007669"/>
    <property type="project" value="TreeGrafter"/>
</dbReference>
<dbReference type="GO" id="GO:0007009">
    <property type="term" value="P:plasma membrane organization"/>
    <property type="evidence" value="ECO:0007669"/>
    <property type="project" value="InterPro"/>
</dbReference>
<dbReference type="PROSITE" id="PS51338">
    <property type="entry name" value="IMD"/>
    <property type="match status" value="1"/>
</dbReference>
<sequence>MSRDPEEVNRLTESTYKNVMEQFNPGLRNLINLGKNYEKAVNGCCAQSHEGFLESQEMGVFPPEPPQNSMEETNTVLCLSTGQVLIEISRTHKKLNDSLEESFKKFHKEIISELEKKTDLDVKYMTCADFLKSKLPGWQEICSDATKVPEKVRMMIEEIRTPGSTPQPSPMIERNTTIGNDFYPHHENASKVPPAPAGRAYTSPLVDMFNNPAAAPKTSSEKLSSSGGECGFAANWVSVNDTIVFTIISGLLDCRDIVGSRR</sequence>
<dbReference type="InterPro" id="IPR013606">
    <property type="entry name" value="I-BAR_dom"/>
</dbReference>
<evidence type="ECO:0000313" key="3">
    <source>
        <dbReference type="Proteomes" id="UP000233556"/>
    </source>
</evidence>
<keyword evidence="3" id="KW-1185">Reference proteome</keyword>
<dbReference type="GO" id="GO:0051017">
    <property type="term" value="P:actin filament bundle assembly"/>
    <property type="evidence" value="ECO:0007669"/>
    <property type="project" value="TreeGrafter"/>
</dbReference>
<dbReference type="InterPro" id="IPR027267">
    <property type="entry name" value="AH/BAR_dom_sf"/>
</dbReference>
<name>A0A2I0TU97_LIMLA</name>
<accession>A0A2I0TU97</accession>
<organism evidence="2 3">
    <name type="scientific">Limosa lapponica baueri</name>
    <dbReference type="NCBI Taxonomy" id="1758121"/>
    <lineage>
        <taxon>Eukaryota</taxon>
        <taxon>Metazoa</taxon>
        <taxon>Chordata</taxon>
        <taxon>Craniata</taxon>
        <taxon>Vertebrata</taxon>
        <taxon>Euteleostomi</taxon>
        <taxon>Archelosauria</taxon>
        <taxon>Archosauria</taxon>
        <taxon>Dinosauria</taxon>
        <taxon>Saurischia</taxon>
        <taxon>Theropoda</taxon>
        <taxon>Coelurosauria</taxon>
        <taxon>Aves</taxon>
        <taxon>Neognathae</taxon>
        <taxon>Neoaves</taxon>
        <taxon>Charadriiformes</taxon>
        <taxon>Scolopacidae</taxon>
        <taxon>Limosa</taxon>
    </lineage>
</organism>
<dbReference type="SUPFAM" id="SSF103657">
    <property type="entry name" value="BAR/IMD domain-like"/>
    <property type="match status" value="1"/>
</dbReference>
<dbReference type="Proteomes" id="UP000233556">
    <property type="component" value="Unassembled WGS sequence"/>
</dbReference>
<proteinExistence type="predicted"/>
<dbReference type="InterPro" id="IPR027681">
    <property type="entry name" value="IRSp53/IRTKS/Pinkbar"/>
</dbReference>
<dbReference type="OrthoDB" id="3800937at2759"/>
<feature type="domain" description="IMD" evidence="1">
    <location>
        <begin position="1"/>
        <end position="125"/>
    </location>
</feature>
<dbReference type="GO" id="GO:0005829">
    <property type="term" value="C:cytosol"/>
    <property type="evidence" value="ECO:0007669"/>
    <property type="project" value="TreeGrafter"/>
</dbReference>
<dbReference type="GO" id="GO:0051764">
    <property type="term" value="P:actin crosslink formation"/>
    <property type="evidence" value="ECO:0007669"/>
    <property type="project" value="TreeGrafter"/>
</dbReference>
<dbReference type="AlphaFoldDB" id="A0A2I0TU97"/>
<protein>
    <submittedName>
        <fullName evidence="2">Brain-specific angiogenesis inhibitor 1-associated protein 2-like protein 1</fullName>
    </submittedName>
</protein>
<evidence type="ECO:0000313" key="2">
    <source>
        <dbReference type="EMBL" id="PKU37313.1"/>
    </source>
</evidence>
<reference evidence="3" key="1">
    <citation type="submission" date="2017-11" db="EMBL/GenBank/DDBJ databases">
        <authorList>
            <person name="Lima N.C."/>
            <person name="Parody-Merino A.M."/>
            <person name="Battley P.F."/>
            <person name="Fidler A.E."/>
            <person name="Prosdocimi F."/>
        </authorList>
    </citation>
    <scope>NUCLEOTIDE SEQUENCE [LARGE SCALE GENOMIC DNA]</scope>
</reference>
<dbReference type="Gene3D" id="1.20.1270.60">
    <property type="entry name" value="Arfaptin homology (AH) domain/BAR domain"/>
    <property type="match status" value="1"/>
</dbReference>
<gene>
    <name evidence="2" type="ORF">llap_12382</name>
</gene>